<dbReference type="HOGENOM" id="CLU_062604_0_0_11"/>
<keyword evidence="1 3" id="KW-0378">Hydrolase</keyword>
<protein>
    <submittedName>
        <fullName evidence="3">Amidohydrolase</fullName>
    </submittedName>
</protein>
<dbReference type="OrthoDB" id="9811121at2"/>
<dbReference type="PANTHER" id="PTHR43674">
    <property type="entry name" value="NITRILASE C965.09-RELATED"/>
    <property type="match status" value="1"/>
</dbReference>
<dbReference type="KEGG" id="amd:AMED_5362"/>
<reference evidence="3 4" key="1">
    <citation type="journal article" date="2010" name="Cell Res.">
        <title>Complete genome sequence of the rifamycin SV-producing Amycolatopsis mediterranei U32 revealed its genetic characteristics in phylogeny and metabolism.</title>
        <authorList>
            <person name="Zhao W."/>
            <person name="Zhong Y."/>
            <person name="Yuan H."/>
            <person name="Wang J."/>
            <person name="Zheng H."/>
            <person name="Wang Y."/>
            <person name="Cen X."/>
            <person name="Xu F."/>
            <person name="Bai J."/>
            <person name="Han X."/>
            <person name="Lu G."/>
            <person name="Zhu Y."/>
            <person name="Shao Z."/>
            <person name="Yan H."/>
            <person name="Li C."/>
            <person name="Peng N."/>
            <person name="Zhang Z."/>
            <person name="Zhang Y."/>
            <person name="Lin W."/>
            <person name="Fan Y."/>
            <person name="Qin Z."/>
            <person name="Hu Y."/>
            <person name="Zhu B."/>
            <person name="Wang S."/>
            <person name="Ding X."/>
            <person name="Zhao G.P."/>
        </authorList>
    </citation>
    <scope>NUCLEOTIDE SEQUENCE [LARGE SCALE GENOMIC DNA]</scope>
    <source>
        <strain evidence="4">U-32</strain>
    </source>
</reference>
<evidence type="ECO:0000256" key="1">
    <source>
        <dbReference type="ARBA" id="ARBA00022801"/>
    </source>
</evidence>
<dbReference type="RefSeq" id="WP_013227182.1">
    <property type="nucleotide sequence ID" value="NC_014318.1"/>
</dbReference>
<gene>
    <name evidence="3" type="ordered locus">AMED_5362</name>
</gene>
<evidence type="ECO:0000259" key="2">
    <source>
        <dbReference type="PROSITE" id="PS50263"/>
    </source>
</evidence>
<dbReference type="GeneID" id="92873068"/>
<dbReference type="InterPro" id="IPR036526">
    <property type="entry name" value="C-N_Hydrolase_sf"/>
</dbReference>
<dbReference type="EMBL" id="CP002000">
    <property type="protein sequence ID" value="ADJ47122.1"/>
    <property type="molecule type" value="Genomic_DNA"/>
</dbReference>
<dbReference type="AlphaFoldDB" id="A0A0H3DA05"/>
<dbReference type="Gene3D" id="3.60.110.10">
    <property type="entry name" value="Carbon-nitrogen hydrolase"/>
    <property type="match status" value="1"/>
</dbReference>
<evidence type="ECO:0000313" key="4">
    <source>
        <dbReference type="Proteomes" id="UP000000328"/>
    </source>
</evidence>
<dbReference type="PROSITE" id="PS50263">
    <property type="entry name" value="CN_HYDROLASE"/>
    <property type="match status" value="1"/>
</dbReference>
<proteinExistence type="predicted"/>
<feature type="domain" description="CN hydrolase" evidence="2">
    <location>
        <begin position="44"/>
        <end position="295"/>
    </location>
</feature>
<dbReference type="GO" id="GO:0016811">
    <property type="term" value="F:hydrolase activity, acting on carbon-nitrogen (but not peptide) bonds, in linear amides"/>
    <property type="evidence" value="ECO:0007669"/>
    <property type="project" value="TreeGrafter"/>
</dbReference>
<name>A0A0H3DA05_AMYMU</name>
<dbReference type="CDD" id="cd07197">
    <property type="entry name" value="nitrilase"/>
    <property type="match status" value="1"/>
</dbReference>
<dbReference type="Pfam" id="PF00795">
    <property type="entry name" value="CN_hydrolase"/>
    <property type="match status" value="1"/>
</dbReference>
<accession>A0A0H3DA05</accession>
<sequence length="330" mass="36968">MTTNRNFKRRVRARAAKTGQSYTTALRHFRQAPGGDVPTEPKRLRLAVAQAVLREDPRRSAGLRDSGSDIRRLMREAHEAGAALVHFPEGATCSPHKRIMSVDGPDKVGPADWTRFEWGVLRQELTAIAELARKLRLWTVVGSVHGLTPPHRPHNSLYVISDRGEVVTRYDERMLSNTKVTHMYTPGTAPVTFDVDGLRFGLLLGMEVHFPELFIEYERLDVDCVLFSTAGAGRQTDDGDFATQAQAHAATNSYWISYAGPTQDVASGVISPAGRWVVRCRETGKPAIAIIDLDNGPQNFARRWRRTARSGVYDPHLVQDDRRSNDRRVF</sequence>
<dbReference type="InterPro" id="IPR050345">
    <property type="entry name" value="Aliph_Amidase/BUP"/>
</dbReference>
<dbReference type="Proteomes" id="UP000000328">
    <property type="component" value="Chromosome"/>
</dbReference>
<dbReference type="SUPFAM" id="SSF56317">
    <property type="entry name" value="Carbon-nitrogen hydrolase"/>
    <property type="match status" value="1"/>
</dbReference>
<dbReference type="PANTHER" id="PTHR43674:SF16">
    <property type="entry name" value="CARBON-NITROGEN FAMILY, PUTATIVE (AFU_ORTHOLOGUE AFUA_5G02350)-RELATED"/>
    <property type="match status" value="1"/>
</dbReference>
<dbReference type="PATRIC" id="fig|749927.5.peg.5559"/>
<evidence type="ECO:0000313" key="3">
    <source>
        <dbReference type="EMBL" id="ADJ47122.1"/>
    </source>
</evidence>
<organism evidence="3 4">
    <name type="scientific">Amycolatopsis mediterranei (strain U-32)</name>
    <dbReference type="NCBI Taxonomy" id="749927"/>
    <lineage>
        <taxon>Bacteria</taxon>
        <taxon>Bacillati</taxon>
        <taxon>Actinomycetota</taxon>
        <taxon>Actinomycetes</taxon>
        <taxon>Pseudonocardiales</taxon>
        <taxon>Pseudonocardiaceae</taxon>
        <taxon>Amycolatopsis</taxon>
    </lineage>
</organism>
<dbReference type="eggNOG" id="COG0388">
    <property type="taxonomic scope" value="Bacteria"/>
</dbReference>
<dbReference type="InterPro" id="IPR003010">
    <property type="entry name" value="C-N_Hydrolase"/>
</dbReference>